<feature type="repeat" description="TPR" evidence="8">
    <location>
        <begin position="116"/>
        <end position="149"/>
    </location>
</feature>
<evidence type="ECO:0000259" key="9">
    <source>
        <dbReference type="Pfam" id="PF13844"/>
    </source>
</evidence>
<dbReference type="InterPro" id="IPR051939">
    <property type="entry name" value="Glycosyltr_41/O-GlcNAc_trsf"/>
</dbReference>
<dbReference type="Gene3D" id="1.25.40.10">
    <property type="entry name" value="Tetratricopeptide repeat domain"/>
    <property type="match status" value="2"/>
</dbReference>
<dbReference type="PROSITE" id="PS50005">
    <property type="entry name" value="TPR"/>
    <property type="match status" value="5"/>
</dbReference>
<evidence type="ECO:0000256" key="8">
    <source>
        <dbReference type="PROSITE-ProRule" id="PRU00339"/>
    </source>
</evidence>
<dbReference type="InterPro" id="IPR019734">
    <property type="entry name" value="TPR_rpt"/>
</dbReference>
<feature type="repeat" description="TPR" evidence="8">
    <location>
        <begin position="186"/>
        <end position="219"/>
    </location>
</feature>
<proteinExistence type="inferred from homology"/>
<dbReference type="Gene3D" id="3.40.50.11380">
    <property type="match status" value="1"/>
</dbReference>
<comment type="pathway">
    <text evidence="1">Protein modification; protein glycosylation.</text>
</comment>
<evidence type="ECO:0000256" key="3">
    <source>
        <dbReference type="ARBA" id="ARBA00011970"/>
    </source>
</evidence>
<evidence type="ECO:0000256" key="5">
    <source>
        <dbReference type="ARBA" id="ARBA00022679"/>
    </source>
</evidence>
<dbReference type="Pfam" id="PF13414">
    <property type="entry name" value="TPR_11"/>
    <property type="match status" value="2"/>
</dbReference>
<evidence type="ECO:0000313" key="10">
    <source>
        <dbReference type="EMBL" id="MCT7969892.1"/>
    </source>
</evidence>
<evidence type="ECO:0000256" key="1">
    <source>
        <dbReference type="ARBA" id="ARBA00004922"/>
    </source>
</evidence>
<keyword evidence="11" id="KW-1185">Reference proteome</keyword>
<dbReference type="InterPro" id="IPR011990">
    <property type="entry name" value="TPR-like_helical_dom_sf"/>
</dbReference>
<dbReference type="Gene3D" id="3.40.50.2000">
    <property type="entry name" value="Glycogen Phosphorylase B"/>
    <property type="match status" value="1"/>
</dbReference>
<keyword evidence="7 8" id="KW-0802">TPR repeat</keyword>
<reference evidence="10 11" key="1">
    <citation type="journal article" date="2022" name="Front. Microbiol.">
        <title>High genomic differentiation and limited gene flow indicate recent cryptic speciation within the genus Laspinema (cyanobacteria).</title>
        <authorList>
            <person name="Stanojkovic A."/>
            <person name="Skoupy S."/>
            <person name="Skaloud P."/>
            <person name="Dvorak P."/>
        </authorList>
    </citation>
    <scope>NUCLEOTIDE SEQUENCE [LARGE SCALE GENOMIC DNA]</scope>
    <source>
        <strain evidence="10 11">D2a</strain>
    </source>
</reference>
<dbReference type="InterPro" id="IPR029489">
    <property type="entry name" value="OGT/SEC/SPY_C"/>
</dbReference>
<feature type="domain" description="O-GlcNAc transferase C-terminal" evidence="9">
    <location>
        <begin position="353"/>
        <end position="502"/>
    </location>
</feature>
<feature type="repeat" description="TPR" evidence="8">
    <location>
        <begin position="152"/>
        <end position="185"/>
    </location>
</feature>
<dbReference type="EC" id="2.4.1.255" evidence="3"/>
<feature type="repeat" description="TPR" evidence="8">
    <location>
        <begin position="82"/>
        <end position="115"/>
    </location>
</feature>
<dbReference type="SUPFAM" id="SSF48452">
    <property type="entry name" value="TPR-like"/>
    <property type="match status" value="1"/>
</dbReference>
<dbReference type="SMART" id="SM00028">
    <property type="entry name" value="TPR"/>
    <property type="match status" value="6"/>
</dbReference>
<keyword evidence="6" id="KW-0677">Repeat</keyword>
<dbReference type="Pfam" id="PF13844">
    <property type="entry name" value="Glyco_transf_41"/>
    <property type="match status" value="2"/>
</dbReference>
<comment type="caution">
    <text evidence="10">The sequence shown here is derived from an EMBL/GenBank/DDBJ whole genome shotgun (WGS) entry which is preliminary data.</text>
</comment>
<sequence length="726" mass="82859">MNQPNLIQKEDKPVEPLIEQAEAYYRQGELESALTVCHQLIQMQPDFAPSYKLLGNLLQAVGKIEAAIRAYQMAIALCPEFAEAHGNLGTLYYQQGDFTQAIAAYQTALEFNPNLAGLYWNLGKVFKETGDLNQGIFYQKEALNMNPKLVGASGYFTLGTDLLNQGELEEARSLFQTTLELEPTSAEAHVHLGIIYRQQGWMEEAINSYKTAISLQPDLVEAHWNLYELFSSSNNFAAARKSADCYIEHCQGEGQSMAAIAWISAYLKAGSAQNAYQHFLTLESQVLKNLDNLCDRDIQRLYYNSFYILTNIRDNLRQNSHFYRQISQRFLPTIPRFQTPPPSRNLSPRLASTPLKIGIISPHYRRHSVGWCSADILRELSLLTPDLYLYVTGPIQPDDRTTIFENLAAKFYHPSEGVSRQTIFEEIQNDNLDILIDLDSLTIDTNIEIIASHPAPICISWLGFEAPFISSKNYFLGDWQTHPQGSESYYQEQLIRMPDSFVASSGFERMKADSDTLRHSLGINSNQVVYLCVAPGRKFNGDLVRAQVAILNQVPESVLLYKGKGDRAFISATYQQECQLQNVSFSRLHFLPRTRTEEEHRTLYLLADVLLDSYPYNGGTHTLEALWFNLPLVTRSGEQFLSRMGYSFLQALGIQAGVAWSWEEYVEWGVRFGCDRRFHQQIKQQLIQSKTAETLAPLWNPKKFAQDMYRLFEQLRQLEDEKLGFY</sequence>
<dbReference type="PROSITE" id="PS50293">
    <property type="entry name" value="TPR_REGION"/>
    <property type="match status" value="3"/>
</dbReference>
<organism evidence="10 11">
    <name type="scientific">Laspinema palackyanum D2a</name>
    <dbReference type="NCBI Taxonomy" id="2953684"/>
    <lineage>
        <taxon>Bacteria</taxon>
        <taxon>Bacillati</taxon>
        <taxon>Cyanobacteriota</taxon>
        <taxon>Cyanophyceae</taxon>
        <taxon>Oscillatoriophycideae</taxon>
        <taxon>Oscillatoriales</taxon>
        <taxon>Laspinemataceae</taxon>
        <taxon>Laspinema</taxon>
        <taxon>Laspinema palackyanum</taxon>
    </lineage>
</organism>
<feature type="repeat" description="TPR" evidence="8">
    <location>
        <begin position="48"/>
        <end position="81"/>
    </location>
</feature>
<evidence type="ECO:0000256" key="6">
    <source>
        <dbReference type="ARBA" id="ARBA00022737"/>
    </source>
</evidence>
<dbReference type="PANTHER" id="PTHR44835:SF1">
    <property type="entry name" value="PROTEIN O-GLCNAC TRANSFERASE"/>
    <property type="match status" value="1"/>
</dbReference>
<evidence type="ECO:0000256" key="4">
    <source>
        <dbReference type="ARBA" id="ARBA00022676"/>
    </source>
</evidence>
<keyword evidence="4" id="KW-0328">Glycosyltransferase</keyword>
<dbReference type="Proteomes" id="UP001525890">
    <property type="component" value="Unassembled WGS sequence"/>
</dbReference>
<feature type="domain" description="O-GlcNAc transferase C-terminal" evidence="9">
    <location>
        <begin position="515"/>
        <end position="708"/>
    </location>
</feature>
<dbReference type="EMBL" id="JAMXFF010000063">
    <property type="protein sequence ID" value="MCT7969892.1"/>
    <property type="molecule type" value="Genomic_DNA"/>
</dbReference>
<accession>A0ABT2N2N1</accession>
<keyword evidence="5" id="KW-0808">Transferase</keyword>
<comment type="similarity">
    <text evidence="2">Belongs to the glycosyltransferase 41 family. O-GlcNAc transferase subfamily.</text>
</comment>
<name>A0ABT2N2N1_9CYAN</name>
<evidence type="ECO:0000256" key="2">
    <source>
        <dbReference type="ARBA" id="ARBA00005386"/>
    </source>
</evidence>
<evidence type="ECO:0000313" key="11">
    <source>
        <dbReference type="Proteomes" id="UP001525890"/>
    </source>
</evidence>
<dbReference type="Pfam" id="PF07721">
    <property type="entry name" value="TPR_4"/>
    <property type="match status" value="1"/>
</dbReference>
<dbReference type="InterPro" id="IPR011717">
    <property type="entry name" value="TPR-4"/>
</dbReference>
<evidence type="ECO:0000256" key="7">
    <source>
        <dbReference type="ARBA" id="ARBA00022803"/>
    </source>
</evidence>
<dbReference type="RefSeq" id="WP_368009332.1">
    <property type="nucleotide sequence ID" value="NZ_JAMXFF010000063.1"/>
</dbReference>
<protein>
    <recommendedName>
        <fullName evidence="3">protein O-GlcNAc transferase</fullName>
        <ecNumber evidence="3">2.4.1.255</ecNumber>
    </recommendedName>
</protein>
<gene>
    <name evidence="10" type="ORF">NG799_26605</name>
</gene>
<dbReference type="PANTHER" id="PTHR44835">
    <property type="entry name" value="UDP-N-ACETYLGLUCOSAMINE--PEPTIDE N-ACETYLGLUCOSAMINYLTRANSFERASE SPINDLY-RELATED"/>
    <property type="match status" value="1"/>
</dbReference>